<proteinExistence type="predicted"/>
<dbReference type="Proteomes" id="UP001576776">
    <property type="component" value="Unassembled WGS sequence"/>
</dbReference>
<keyword evidence="3" id="KW-1185">Reference proteome</keyword>
<protein>
    <submittedName>
        <fullName evidence="2">Uncharacterized protein</fullName>
    </submittedName>
</protein>
<accession>A0ABV4YG72</accession>
<reference evidence="2 3" key="1">
    <citation type="submission" date="2024-09" db="EMBL/GenBank/DDBJ databases">
        <title>Floridaenema gen nov. (Aerosakkonemataceae, Aerosakkonematales ord. nov., Cyanobacteria) from benthic tropical and subtropical fresh waters, with the description of four new species.</title>
        <authorList>
            <person name="Moretto J.A."/>
            <person name="Berthold D.E."/>
            <person name="Lefler F.W."/>
            <person name="Huang I.-S."/>
            <person name="Laughinghouse H. IV."/>
        </authorList>
    </citation>
    <scope>NUCLEOTIDE SEQUENCE [LARGE SCALE GENOMIC DNA]</scope>
    <source>
        <strain evidence="2 3">BLCC-F154</strain>
    </source>
</reference>
<evidence type="ECO:0000313" key="3">
    <source>
        <dbReference type="Proteomes" id="UP001576776"/>
    </source>
</evidence>
<evidence type="ECO:0000256" key="1">
    <source>
        <dbReference type="SAM" id="MobiDB-lite"/>
    </source>
</evidence>
<feature type="compositionally biased region" description="Low complexity" evidence="1">
    <location>
        <begin position="54"/>
        <end position="70"/>
    </location>
</feature>
<feature type="region of interest" description="Disordered" evidence="1">
    <location>
        <begin position="34"/>
        <end position="99"/>
    </location>
</feature>
<dbReference type="EMBL" id="JBHFNS010000078">
    <property type="protein sequence ID" value="MFB2937804.1"/>
    <property type="molecule type" value="Genomic_DNA"/>
</dbReference>
<evidence type="ECO:0000313" key="2">
    <source>
        <dbReference type="EMBL" id="MFB2937804.1"/>
    </source>
</evidence>
<comment type="caution">
    <text evidence="2">The sequence shown here is derived from an EMBL/GenBank/DDBJ whole genome shotgun (WGS) entry which is preliminary data.</text>
</comment>
<dbReference type="RefSeq" id="WP_413259287.1">
    <property type="nucleotide sequence ID" value="NZ_JBHFNS010000078.1"/>
</dbReference>
<sequence>MYWHPQYLSFGTATLIIWLAVFSPAKLSAQTNLRLPSPIPSLDGNVLRDDDRQNNQNQSPSPTSNPNNNSAPTEFNFRGNVRNNDRYRSTPGGNMLRDDDTTINQTQLPWVLVSNQPNQVVSLAVTNKISGFLVKEGLTPVSCSTNPVVIMYVNNKYVACSSPTTQFPPGTYTTNIPDLEPLDK</sequence>
<name>A0ABV4YG72_9CYAN</name>
<gene>
    <name evidence="2" type="ORF">ACE1B6_21355</name>
</gene>
<organism evidence="2 3">
    <name type="scientific">Floridaenema fluviatile BLCC-F154</name>
    <dbReference type="NCBI Taxonomy" id="3153640"/>
    <lineage>
        <taxon>Bacteria</taxon>
        <taxon>Bacillati</taxon>
        <taxon>Cyanobacteriota</taxon>
        <taxon>Cyanophyceae</taxon>
        <taxon>Oscillatoriophycideae</taxon>
        <taxon>Aerosakkonematales</taxon>
        <taxon>Aerosakkonemataceae</taxon>
        <taxon>Floridanema</taxon>
        <taxon>Floridanema fluviatile</taxon>
    </lineage>
</organism>